<evidence type="ECO:0000313" key="4">
    <source>
        <dbReference type="Proteomes" id="UP000186235"/>
    </source>
</evidence>
<evidence type="ECO:0008006" key="5">
    <source>
        <dbReference type="Google" id="ProtNLM"/>
    </source>
</evidence>
<gene>
    <name evidence="3" type="ORF">SAMN05518682_0690</name>
</gene>
<feature type="compositionally biased region" description="Acidic residues" evidence="1">
    <location>
        <begin position="262"/>
        <end position="277"/>
    </location>
</feature>
<proteinExistence type="predicted"/>
<name>A0A1N6NSC2_9MICO</name>
<dbReference type="RefSeq" id="WP_143311017.1">
    <property type="nucleotide sequence ID" value="NZ_FTMI01000001.1"/>
</dbReference>
<dbReference type="AlphaFoldDB" id="A0A1N6NSC2"/>
<accession>A0A1N6NSC2</accession>
<organism evidence="3 4">
    <name type="scientific">Cellulosimicrobium aquatile</name>
    <dbReference type="NCBI Taxonomy" id="1612203"/>
    <lineage>
        <taxon>Bacteria</taxon>
        <taxon>Bacillati</taxon>
        <taxon>Actinomycetota</taxon>
        <taxon>Actinomycetes</taxon>
        <taxon>Micrococcales</taxon>
        <taxon>Promicromonosporaceae</taxon>
        <taxon>Cellulosimicrobium</taxon>
    </lineage>
</organism>
<feature type="region of interest" description="Disordered" evidence="1">
    <location>
        <begin position="220"/>
        <end position="348"/>
    </location>
</feature>
<feature type="transmembrane region" description="Helical" evidence="2">
    <location>
        <begin position="34"/>
        <end position="55"/>
    </location>
</feature>
<keyword evidence="2" id="KW-0812">Transmembrane</keyword>
<evidence type="ECO:0000256" key="2">
    <source>
        <dbReference type="SAM" id="Phobius"/>
    </source>
</evidence>
<reference evidence="4" key="1">
    <citation type="submission" date="2017-01" db="EMBL/GenBank/DDBJ databases">
        <authorList>
            <person name="Varghese N."/>
            <person name="Submissions S."/>
        </authorList>
    </citation>
    <scope>NUCLEOTIDE SEQUENCE [LARGE SCALE GENOMIC DNA]</scope>
    <source>
        <strain evidence="4">3bp</strain>
    </source>
</reference>
<keyword evidence="2" id="KW-0472">Membrane</keyword>
<feature type="compositionally biased region" description="Basic and acidic residues" evidence="1">
    <location>
        <begin position="311"/>
        <end position="327"/>
    </location>
</feature>
<dbReference type="EMBL" id="FTMI01000001">
    <property type="protein sequence ID" value="SIP94907.1"/>
    <property type="molecule type" value="Genomic_DNA"/>
</dbReference>
<feature type="compositionally biased region" description="Basic and acidic residues" evidence="1">
    <location>
        <begin position="294"/>
        <end position="304"/>
    </location>
</feature>
<evidence type="ECO:0000256" key="1">
    <source>
        <dbReference type="SAM" id="MobiDB-lite"/>
    </source>
</evidence>
<dbReference type="Proteomes" id="UP000186235">
    <property type="component" value="Unassembled WGS sequence"/>
</dbReference>
<keyword evidence="4" id="KW-1185">Reference proteome</keyword>
<sequence length="348" mass="38189">MTWTPPPAPPPGARAPRPTGAAALRAARQRRRRWWLLGTLPVVLVLLVLGVTLALRAPVASLAKDRYDAGDTEGAASAYGLQRTLNLVEPWKAHYNHGTALARTEDSWSLYDAIRSLDRAYDLAENASPEERCMIQTNLSLTYEIQGDGDMAYADRKAAELALVEEAIAARDAGLPYDEGVLDPYGDGTELDPAELRQDVQDWYEYAEQEYATAEQIRGWPDCGESEQTPEQQEQDAAAQQRLQDKQQEAQDAQPENQDGGDTSEGEGDGSEGDEQSDASGGDGAQGEDQQSQAEREEQQRQEQLEQQGSEARDEQERLEQEYRDLYGDQPGTGSDPGDSSGGGTKNW</sequence>
<evidence type="ECO:0000313" key="3">
    <source>
        <dbReference type="EMBL" id="SIP94907.1"/>
    </source>
</evidence>
<feature type="compositionally biased region" description="Low complexity" evidence="1">
    <location>
        <begin position="328"/>
        <end position="339"/>
    </location>
</feature>
<protein>
    <recommendedName>
        <fullName evidence="5">MNN4 protein</fullName>
    </recommendedName>
</protein>
<keyword evidence="2" id="KW-1133">Transmembrane helix</keyword>
<feature type="compositionally biased region" description="Low complexity" evidence="1">
    <location>
        <begin position="227"/>
        <end position="242"/>
    </location>
</feature>